<dbReference type="PANTHER" id="PTHR38435">
    <property type="match status" value="1"/>
</dbReference>
<dbReference type="InterPro" id="IPR017853">
    <property type="entry name" value="GH"/>
</dbReference>
<dbReference type="InterPro" id="IPR029000">
    <property type="entry name" value="Cyclophilin-like_dom_sf"/>
</dbReference>
<dbReference type="Gene3D" id="2.40.100.10">
    <property type="entry name" value="Cyclophilin-like"/>
    <property type="match status" value="1"/>
</dbReference>
<dbReference type="InterPro" id="IPR008589">
    <property type="entry name" value="MupG"/>
</dbReference>
<dbReference type="SUPFAM" id="SSF50891">
    <property type="entry name" value="Cyclophilin-like"/>
    <property type="match status" value="1"/>
</dbReference>
<dbReference type="InterPro" id="IPR013785">
    <property type="entry name" value="Aldolase_TIM"/>
</dbReference>
<name>A0A510Y5B3_MARHA</name>
<evidence type="ECO:0000259" key="1">
    <source>
        <dbReference type="Pfam" id="PF05913"/>
    </source>
</evidence>
<dbReference type="PANTHER" id="PTHR38435:SF2">
    <property type="entry name" value="DUF871 DOMAIN-CONTAINING PROTEIN"/>
    <property type="match status" value="1"/>
</dbReference>
<proteinExistence type="predicted"/>
<accession>A0A510Y5B3</accession>
<protein>
    <recommendedName>
        <fullName evidence="5">Cell surface protein</fullName>
    </recommendedName>
</protein>
<organism evidence="3 4">
    <name type="scientific">Marinococcus halophilus</name>
    <dbReference type="NCBI Taxonomy" id="1371"/>
    <lineage>
        <taxon>Bacteria</taxon>
        <taxon>Bacillati</taxon>
        <taxon>Bacillota</taxon>
        <taxon>Bacilli</taxon>
        <taxon>Bacillales</taxon>
        <taxon>Bacillaceae</taxon>
        <taxon>Marinococcus</taxon>
    </lineage>
</organism>
<evidence type="ECO:0000313" key="3">
    <source>
        <dbReference type="EMBL" id="GEK57981.1"/>
    </source>
</evidence>
<evidence type="ECO:0008006" key="5">
    <source>
        <dbReference type="Google" id="ProtNLM"/>
    </source>
</evidence>
<dbReference type="SUPFAM" id="SSF51445">
    <property type="entry name" value="(Trans)glycosidases"/>
    <property type="match status" value="1"/>
</dbReference>
<dbReference type="Proteomes" id="UP000321051">
    <property type="component" value="Unassembled WGS sequence"/>
</dbReference>
<comment type="caution">
    <text evidence="3">The sequence shown here is derived from an EMBL/GenBank/DDBJ whole genome shotgun (WGS) entry which is preliminary data.</text>
</comment>
<dbReference type="InterPro" id="IPR043797">
    <property type="entry name" value="MupG_N"/>
</dbReference>
<evidence type="ECO:0000259" key="2">
    <source>
        <dbReference type="Pfam" id="PF19200"/>
    </source>
</evidence>
<dbReference type="InterPro" id="IPR043894">
    <property type="entry name" value="MupG_C"/>
</dbReference>
<gene>
    <name evidence="3" type="ORF">MHA01_08860</name>
</gene>
<sequence length="354" mass="40015">MRGFSVYLTDVAEEQFSYLARMKTSGFSYVFTSLHIPEDEISSYKKQLQMLARQTESLGLKLYADISPKSFKLLNLSDADGKKLKEWGLTGVRMDYGIEAPEIASLAEHVSVLLNASTITESMIKDLKDWDINFSSLAAWHNFYPRPETGLDRQQIIQQNKWLQSENIQTCAFVPGDEKPRGPLYQFLPTLEEHRGAAPFAAALDLWRTCAVNDICIGDSMLSSEEASLFKTYEETNEIPIRSSFFVKDTGISDILRMLHWQRPDPARDVIRSEPSRSFTAKNQIQISPSHSAEPRPVGTITVDNERYGRYHGELQITKKDLPADPNVNVVGRVHPKSHLLLSLIQPGEAFSFV</sequence>
<evidence type="ECO:0000313" key="4">
    <source>
        <dbReference type="Proteomes" id="UP000321051"/>
    </source>
</evidence>
<dbReference type="RefSeq" id="WP_079476667.1">
    <property type="nucleotide sequence ID" value="NZ_BJUN01000003.1"/>
</dbReference>
<dbReference type="STRING" id="1371.GCA_900166605_02986"/>
<dbReference type="AlphaFoldDB" id="A0A510Y5B3"/>
<dbReference type="Pfam" id="PF19200">
    <property type="entry name" value="MupG_N"/>
    <property type="match status" value="1"/>
</dbReference>
<reference evidence="3 4" key="1">
    <citation type="submission" date="2019-07" db="EMBL/GenBank/DDBJ databases">
        <title>Whole genome shotgun sequence of Marinococcus halophilus NBRC 102359.</title>
        <authorList>
            <person name="Hosoyama A."/>
            <person name="Uohara A."/>
            <person name="Ohji S."/>
            <person name="Ichikawa N."/>
        </authorList>
    </citation>
    <scope>NUCLEOTIDE SEQUENCE [LARGE SCALE GENOMIC DNA]</scope>
    <source>
        <strain evidence="3 4">NBRC 102359</strain>
    </source>
</reference>
<keyword evidence="4" id="KW-1185">Reference proteome</keyword>
<dbReference type="EMBL" id="BJUN01000003">
    <property type="protein sequence ID" value="GEK57981.1"/>
    <property type="molecule type" value="Genomic_DNA"/>
</dbReference>
<feature type="domain" description="6-phospho-N-acetylmuramidase C-terminal" evidence="1">
    <location>
        <begin position="255"/>
        <end position="354"/>
    </location>
</feature>
<dbReference type="Pfam" id="PF05913">
    <property type="entry name" value="MupG_C"/>
    <property type="match status" value="1"/>
</dbReference>
<dbReference type="Gene3D" id="3.20.20.70">
    <property type="entry name" value="Aldolase class I"/>
    <property type="match status" value="1"/>
</dbReference>
<feature type="domain" description="6-phospho-N-acetylmuramidase N-terminal" evidence="2">
    <location>
        <begin position="3"/>
        <end position="229"/>
    </location>
</feature>
<dbReference type="OrthoDB" id="5809921at2"/>